<protein>
    <recommendedName>
        <fullName evidence="3">Polyprotein</fullName>
    </recommendedName>
</protein>
<accession>A0A9D5AY39</accession>
<evidence type="ECO:0008006" key="3">
    <source>
        <dbReference type="Google" id="ProtNLM"/>
    </source>
</evidence>
<evidence type="ECO:0000313" key="2">
    <source>
        <dbReference type="Proteomes" id="UP001058974"/>
    </source>
</evidence>
<keyword evidence="2" id="KW-1185">Reference proteome</keyword>
<proteinExistence type="predicted"/>
<organism evidence="1 2">
    <name type="scientific">Pisum sativum</name>
    <name type="common">Garden pea</name>
    <name type="synonym">Lathyrus oleraceus</name>
    <dbReference type="NCBI Taxonomy" id="3888"/>
    <lineage>
        <taxon>Eukaryota</taxon>
        <taxon>Viridiplantae</taxon>
        <taxon>Streptophyta</taxon>
        <taxon>Embryophyta</taxon>
        <taxon>Tracheophyta</taxon>
        <taxon>Spermatophyta</taxon>
        <taxon>Magnoliopsida</taxon>
        <taxon>eudicotyledons</taxon>
        <taxon>Gunneridae</taxon>
        <taxon>Pentapetalae</taxon>
        <taxon>rosids</taxon>
        <taxon>fabids</taxon>
        <taxon>Fabales</taxon>
        <taxon>Fabaceae</taxon>
        <taxon>Papilionoideae</taxon>
        <taxon>50 kb inversion clade</taxon>
        <taxon>NPAAA clade</taxon>
        <taxon>Hologalegina</taxon>
        <taxon>IRL clade</taxon>
        <taxon>Fabeae</taxon>
        <taxon>Lathyrus</taxon>
    </lineage>
</organism>
<evidence type="ECO:0000313" key="1">
    <source>
        <dbReference type="EMBL" id="KAI5428557.1"/>
    </source>
</evidence>
<dbReference type="PANTHER" id="PTHR48435">
    <property type="entry name" value="POLYPROTEIN"/>
    <property type="match status" value="1"/>
</dbReference>
<name>A0A9D5AY39_PEA</name>
<sequence>MTDTMKEWYPNLGTFKQDELHRLETTTNILGVLHHEFVGDMEMFVRKNRQEFFEMKCCSLKTKDLDRHYHRMAQRYYVLNGYNDPSLKNTYFSSLPQELQPEIHRMLSTTQRDIKTMSLGQIDQVTIEALEKLRSFHHQFSEVIEQKSKFTHACRKPYLEIKCKDKRKKGHFSKECPNNTYKAAKLINSLQPLERYLESLYSEQSSADEETIFALQDSSPDEASSSESEDGRYLPVYSFKETGSSLPTPPLPCVEVHVLATKFSHLKKVIAYMDTGAHITMMNPSILPAETWVTHAGYFVVVVDGKVFNTNLMTKEKIGIKFFPDCIVWTRVIGSNLPNKDIVVGIDVYSATSGLQILPT</sequence>
<dbReference type="Gramene" id="Psat03G0352000-T1">
    <property type="protein sequence ID" value="KAI5428557.1"/>
    <property type="gene ID" value="KIW84_033520"/>
</dbReference>
<dbReference type="PANTHER" id="PTHR48435:SF1">
    <property type="entry name" value="POLYPROTEIN"/>
    <property type="match status" value="1"/>
</dbReference>
<dbReference type="AlphaFoldDB" id="A0A9D5AY39"/>
<reference evidence="1 2" key="1">
    <citation type="journal article" date="2022" name="Nat. Genet.">
        <title>Improved pea reference genome and pan-genome highlight genomic features and evolutionary characteristics.</title>
        <authorList>
            <person name="Yang T."/>
            <person name="Liu R."/>
            <person name="Luo Y."/>
            <person name="Hu S."/>
            <person name="Wang D."/>
            <person name="Wang C."/>
            <person name="Pandey M.K."/>
            <person name="Ge S."/>
            <person name="Xu Q."/>
            <person name="Li N."/>
            <person name="Li G."/>
            <person name="Huang Y."/>
            <person name="Saxena R.K."/>
            <person name="Ji Y."/>
            <person name="Li M."/>
            <person name="Yan X."/>
            <person name="He Y."/>
            <person name="Liu Y."/>
            <person name="Wang X."/>
            <person name="Xiang C."/>
            <person name="Varshney R.K."/>
            <person name="Ding H."/>
            <person name="Gao S."/>
            <person name="Zong X."/>
        </authorList>
    </citation>
    <scope>NUCLEOTIDE SEQUENCE [LARGE SCALE GENOMIC DNA]</scope>
    <source>
        <strain evidence="1 2">cv. Zhongwan 6</strain>
    </source>
</reference>
<dbReference type="InterPro" id="IPR053098">
    <property type="entry name" value="Petuviruses_polyprotein"/>
</dbReference>
<gene>
    <name evidence="1" type="ORF">KIW84_033520</name>
</gene>
<comment type="caution">
    <text evidence="1">The sequence shown here is derived from an EMBL/GenBank/DDBJ whole genome shotgun (WGS) entry which is preliminary data.</text>
</comment>
<dbReference type="EMBL" id="JAMSHJ010000003">
    <property type="protein sequence ID" value="KAI5428557.1"/>
    <property type="molecule type" value="Genomic_DNA"/>
</dbReference>
<dbReference type="Proteomes" id="UP001058974">
    <property type="component" value="Chromosome 3"/>
</dbReference>